<dbReference type="Proteomes" id="UP000187172">
    <property type="component" value="Unassembled WGS sequence"/>
</dbReference>
<organism evidence="2 3">
    <name type="scientific">Paenibacillus rhizosphaerae</name>
    <dbReference type="NCBI Taxonomy" id="297318"/>
    <lineage>
        <taxon>Bacteria</taxon>
        <taxon>Bacillati</taxon>
        <taxon>Bacillota</taxon>
        <taxon>Bacilli</taxon>
        <taxon>Bacillales</taxon>
        <taxon>Paenibacillaceae</taxon>
        <taxon>Paenibacillus</taxon>
    </lineage>
</organism>
<dbReference type="AlphaFoldDB" id="A0A1R1ECU4"/>
<protein>
    <submittedName>
        <fullName evidence="2">Uncharacterized protein</fullName>
    </submittedName>
</protein>
<evidence type="ECO:0000313" key="3">
    <source>
        <dbReference type="Proteomes" id="UP000187172"/>
    </source>
</evidence>
<accession>A0A1R1ECU4</accession>
<reference evidence="2 3" key="1">
    <citation type="submission" date="2016-11" db="EMBL/GenBank/DDBJ databases">
        <title>Paenibacillus species isolates.</title>
        <authorList>
            <person name="Beno S.M."/>
        </authorList>
    </citation>
    <scope>NUCLEOTIDE SEQUENCE [LARGE SCALE GENOMIC DNA]</scope>
    <source>
        <strain evidence="2 3">FSL R5-0378</strain>
    </source>
</reference>
<keyword evidence="3" id="KW-1185">Reference proteome</keyword>
<feature type="transmembrane region" description="Helical" evidence="1">
    <location>
        <begin position="87"/>
        <end position="109"/>
    </location>
</feature>
<evidence type="ECO:0000313" key="2">
    <source>
        <dbReference type="EMBL" id="OMF49640.1"/>
    </source>
</evidence>
<proteinExistence type="predicted"/>
<keyword evidence="1" id="KW-0812">Transmembrane</keyword>
<dbReference type="RefSeq" id="WP_076175179.1">
    <property type="nucleotide sequence ID" value="NZ_MRTP01000013.1"/>
</dbReference>
<keyword evidence="1" id="KW-1133">Transmembrane helix</keyword>
<dbReference type="EMBL" id="MRTP01000013">
    <property type="protein sequence ID" value="OMF49640.1"/>
    <property type="molecule type" value="Genomic_DNA"/>
</dbReference>
<gene>
    <name evidence="2" type="ORF">BK138_29620</name>
</gene>
<sequence length="110" mass="11930">MIPIYPLTEENIRQHCGKMVAACMYDGRVYTGKLTECKDGHIILNGPEGTQLHGAKVKGGHKKRAKGPVAKAPQKANVRAFYPYYPYGYGFGFGAGLALSLATLGLLFLI</sequence>
<evidence type="ECO:0000256" key="1">
    <source>
        <dbReference type="SAM" id="Phobius"/>
    </source>
</evidence>
<keyword evidence="1" id="KW-0472">Membrane</keyword>
<name>A0A1R1ECU4_9BACL</name>
<comment type="caution">
    <text evidence="2">The sequence shown here is derived from an EMBL/GenBank/DDBJ whole genome shotgun (WGS) entry which is preliminary data.</text>
</comment>